<keyword evidence="3" id="KW-1185">Reference proteome</keyword>
<evidence type="ECO:0000256" key="1">
    <source>
        <dbReference type="SAM" id="MobiDB-lite"/>
    </source>
</evidence>
<organism evidence="2 3">
    <name type="scientific">Datura stramonium</name>
    <name type="common">Jimsonweed</name>
    <name type="synonym">Common thornapple</name>
    <dbReference type="NCBI Taxonomy" id="4076"/>
    <lineage>
        <taxon>Eukaryota</taxon>
        <taxon>Viridiplantae</taxon>
        <taxon>Streptophyta</taxon>
        <taxon>Embryophyta</taxon>
        <taxon>Tracheophyta</taxon>
        <taxon>Spermatophyta</taxon>
        <taxon>Magnoliopsida</taxon>
        <taxon>eudicotyledons</taxon>
        <taxon>Gunneridae</taxon>
        <taxon>Pentapetalae</taxon>
        <taxon>asterids</taxon>
        <taxon>lamiids</taxon>
        <taxon>Solanales</taxon>
        <taxon>Solanaceae</taxon>
        <taxon>Solanoideae</taxon>
        <taxon>Datureae</taxon>
        <taxon>Datura</taxon>
    </lineage>
</organism>
<gene>
    <name evidence="2" type="ORF">HAX54_029369</name>
</gene>
<protein>
    <submittedName>
        <fullName evidence="2">Uncharacterized protein</fullName>
    </submittedName>
</protein>
<reference evidence="2 3" key="1">
    <citation type="journal article" date="2021" name="BMC Genomics">
        <title>Datura genome reveals duplications of psychoactive alkaloid biosynthetic genes and high mutation rate following tissue culture.</title>
        <authorList>
            <person name="Rajewski A."/>
            <person name="Carter-House D."/>
            <person name="Stajich J."/>
            <person name="Litt A."/>
        </authorList>
    </citation>
    <scope>NUCLEOTIDE SEQUENCE [LARGE SCALE GENOMIC DNA]</scope>
    <source>
        <strain evidence="2">AR-01</strain>
    </source>
</reference>
<evidence type="ECO:0000313" key="2">
    <source>
        <dbReference type="EMBL" id="MCD9642527.1"/>
    </source>
</evidence>
<feature type="region of interest" description="Disordered" evidence="1">
    <location>
        <begin position="56"/>
        <end position="76"/>
    </location>
</feature>
<comment type="caution">
    <text evidence="2">The sequence shown here is derived from an EMBL/GenBank/DDBJ whole genome shotgun (WGS) entry which is preliminary data.</text>
</comment>
<proteinExistence type="predicted"/>
<evidence type="ECO:0000313" key="3">
    <source>
        <dbReference type="Proteomes" id="UP000823775"/>
    </source>
</evidence>
<dbReference type="Proteomes" id="UP000823775">
    <property type="component" value="Unassembled WGS sequence"/>
</dbReference>
<accession>A0ABS8V6D5</accession>
<sequence>MRLTDERSHLVTWLRRVLVNKDNLRKAIDPTLDPDEETYERRKSMSRLLRTLGSLREPRRRQWHRPPHEPSSNPSKMIVSIQQIADDRKAKIKILPLKEKDNAAYFWGNRSRKAHNSFG</sequence>
<name>A0ABS8V6D5_DATST</name>
<dbReference type="EMBL" id="JACEIK010003639">
    <property type="protein sequence ID" value="MCD9642527.1"/>
    <property type="molecule type" value="Genomic_DNA"/>
</dbReference>